<evidence type="ECO:0000259" key="4">
    <source>
        <dbReference type="Pfam" id="PF20656"/>
    </source>
</evidence>
<dbReference type="InterPro" id="IPR001465">
    <property type="entry name" value="Malate_synthase_TIM"/>
</dbReference>
<dbReference type="EC" id="2.3.3.9" evidence="2"/>
<dbReference type="Pfam" id="PF01274">
    <property type="entry name" value="MS_TIM-barrel"/>
    <property type="match status" value="1"/>
</dbReference>
<dbReference type="GO" id="GO:0006097">
    <property type="term" value="P:glyoxylate cycle"/>
    <property type="evidence" value="ECO:0007669"/>
    <property type="project" value="InterPro"/>
</dbReference>
<organism evidence="5 6">
    <name type="scientific">Peribacillus psychrosaccharolyticus</name>
    <name type="common">Bacillus psychrosaccharolyticus</name>
    <dbReference type="NCBI Taxonomy" id="1407"/>
    <lineage>
        <taxon>Bacteria</taxon>
        <taxon>Bacillati</taxon>
        <taxon>Bacillota</taxon>
        <taxon>Bacilli</taxon>
        <taxon>Bacillales</taxon>
        <taxon>Bacillaceae</taxon>
        <taxon>Peribacillus</taxon>
    </lineage>
</organism>
<dbReference type="GO" id="GO:0005737">
    <property type="term" value="C:cytoplasm"/>
    <property type="evidence" value="ECO:0007669"/>
    <property type="project" value="TreeGrafter"/>
</dbReference>
<evidence type="ECO:0000313" key="5">
    <source>
        <dbReference type="EMBL" id="QQS99572.1"/>
    </source>
</evidence>
<dbReference type="PANTHER" id="PTHR42902">
    <property type="entry name" value="MALATE SYNTHASE"/>
    <property type="match status" value="1"/>
</dbReference>
<feature type="domain" description="Malate synthase TIM barrel" evidence="3">
    <location>
        <begin position="114"/>
        <end position="195"/>
    </location>
</feature>
<dbReference type="AlphaFoldDB" id="A0A974NL30"/>
<gene>
    <name evidence="5" type="ORF">I6J18_18560</name>
</gene>
<feature type="domain" description="Malate synthase N-terminal" evidence="4">
    <location>
        <begin position="10"/>
        <end position="62"/>
    </location>
</feature>
<dbReference type="Pfam" id="PF20656">
    <property type="entry name" value="MS_N"/>
    <property type="match status" value="1"/>
</dbReference>
<protein>
    <recommendedName>
        <fullName evidence="2">malate synthase</fullName>
        <ecNumber evidence="2">2.3.3.9</ecNumber>
    </recommendedName>
</protein>
<evidence type="ECO:0000256" key="1">
    <source>
        <dbReference type="ARBA" id="ARBA00006394"/>
    </source>
</evidence>
<dbReference type="SUPFAM" id="SSF51645">
    <property type="entry name" value="Malate synthase G"/>
    <property type="match status" value="1"/>
</dbReference>
<dbReference type="InterPro" id="IPR046363">
    <property type="entry name" value="MS_N_TIM-barrel_dom"/>
</dbReference>
<dbReference type="KEGG" id="ppsr:I6J18_18560"/>
<keyword evidence="6" id="KW-1185">Reference proteome</keyword>
<dbReference type="Proteomes" id="UP000595254">
    <property type="component" value="Chromosome"/>
</dbReference>
<evidence type="ECO:0000256" key="2">
    <source>
        <dbReference type="ARBA" id="ARBA00012636"/>
    </source>
</evidence>
<dbReference type="GO" id="GO:0004474">
    <property type="term" value="F:malate synthase activity"/>
    <property type="evidence" value="ECO:0007669"/>
    <property type="project" value="UniProtKB-EC"/>
</dbReference>
<sequence length="222" mass="26029">MKIGWGQSGEKLEYEHILLPDALAFLNRIDYHFGEKRIELLKRRHTFNEQINHGPSFLNETKRIREGDWTVSRIPKDIKEMAVQKKLLRGLHLEEHVDGHLASFYDFTNHFLRHNHYFYLPTIENALEARLWNDVFVYAQNDQRLPLGTIKVIAVINSNAAMETDEILYELKEHCLGVQLSKISRFEGGLTSFMNIHSVVRETCEKRRALVFDNRTAEITHT</sequence>
<reference evidence="5 6" key="1">
    <citation type="submission" date="2021-01" db="EMBL/GenBank/DDBJ databases">
        <title>FDA dAtabase for Regulatory Grade micrObial Sequences (FDA-ARGOS): Supporting development and validation of Infectious Disease Dx tests.</title>
        <authorList>
            <person name="Nelson B."/>
            <person name="Plummer A."/>
            <person name="Tallon L."/>
            <person name="Sadzewicz L."/>
            <person name="Zhao X."/>
            <person name="Boylan J."/>
            <person name="Ott S."/>
            <person name="Bowen H."/>
            <person name="Vavikolanu K."/>
            <person name="Mehta A."/>
            <person name="Aluvathingal J."/>
            <person name="Nadendla S."/>
            <person name="Myers T."/>
            <person name="Yan Y."/>
            <person name="Sichtig H."/>
        </authorList>
    </citation>
    <scope>NUCLEOTIDE SEQUENCE [LARGE SCALE GENOMIC DNA]</scope>
    <source>
        <strain evidence="5 6">FDAARGOS_1161</strain>
    </source>
</reference>
<dbReference type="EMBL" id="CP068053">
    <property type="protein sequence ID" value="QQS99572.1"/>
    <property type="molecule type" value="Genomic_DNA"/>
</dbReference>
<dbReference type="InterPro" id="IPR006252">
    <property type="entry name" value="Malate_synthA"/>
</dbReference>
<evidence type="ECO:0000313" key="6">
    <source>
        <dbReference type="Proteomes" id="UP000595254"/>
    </source>
</evidence>
<dbReference type="InterPro" id="IPR011076">
    <property type="entry name" value="Malate_synth_sf"/>
</dbReference>
<evidence type="ECO:0000259" key="3">
    <source>
        <dbReference type="Pfam" id="PF01274"/>
    </source>
</evidence>
<proteinExistence type="inferred from homology"/>
<comment type="similarity">
    <text evidence="1">Belongs to the malate synthase family.</text>
</comment>
<accession>A0A974NL30</accession>
<dbReference type="InterPro" id="IPR048356">
    <property type="entry name" value="MS_N"/>
</dbReference>
<dbReference type="Gene3D" id="3.20.20.360">
    <property type="entry name" value="Malate synthase, domain 3"/>
    <property type="match status" value="2"/>
</dbReference>
<dbReference type="RefSeq" id="WP_040376517.1">
    <property type="nucleotide sequence ID" value="NZ_CP068053.1"/>
</dbReference>
<name>A0A974NL30_PERPY</name>
<dbReference type="PANTHER" id="PTHR42902:SF1">
    <property type="entry name" value="MALATE SYNTHASE 1-RELATED"/>
    <property type="match status" value="1"/>
</dbReference>